<keyword evidence="4" id="KW-0645">Protease</keyword>
<evidence type="ECO:0000313" key="16">
    <source>
        <dbReference type="EMBL" id="CAH3148023.1"/>
    </source>
</evidence>
<dbReference type="EMBL" id="CALNXI010000942">
    <property type="protein sequence ID" value="CAH3148023.1"/>
    <property type="molecule type" value="Genomic_DNA"/>
</dbReference>
<dbReference type="InterPro" id="IPR008283">
    <property type="entry name" value="Peptidase_M17_N"/>
</dbReference>
<dbReference type="Proteomes" id="UP001159427">
    <property type="component" value="Unassembled WGS sequence"/>
</dbReference>
<dbReference type="Gene3D" id="3.40.220.10">
    <property type="entry name" value="Leucine Aminopeptidase, subunit E, domain 1"/>
    <property type="match status" value="1"/>
</dbReference>
<evidence type="ECO:0000259" key="15">
    <source>
        <dbReference type="PROSITE" id="PS00631"/>
    </source>
</evidence>
<comment type="function">
    <text evidence="12">Cytosolic metallopeptidase that catalyzes the removal of unsubstituted N-terminal hydrophobic amino acids from various peptides. The presence of Zn(2+) ions is essential for the peptidase activity, and the association with other cofactors can modulate the substrate spectificity of the enzyme. For instance, in the presence of Mn(2+), it displays a specific Cys-Gly hydrolyzing activity of Cys-Gly-S-conjugates. Involved in the metabolism of glutathione and in the degradation of glutathione S-conjugates, which may play a role in the control of the cell redox status.</text>
</comment>
<dbReference type="PROSITE" id="PS00631">
    <property type="entry name" value="CYTOSOL_AP"/>
    <property type="match status" value="1"/>
</dbReference>
<dbReference type="EC" id="3.4.13.23" evidence="7"/>
<dbReference type="InterPro" id="IPR043472">
    <property type="entry name" value="Macro_dom-like"/>
</dbReference>
<evidence type="ECO:0000256" key="9">
    <source>
        <dbReference type="ARBA" id="ARBA00030930"/>
    </source>
</evidence>
<keyword evidence="5" id="KW-0378">Hydrolase</keyword>
<organism evidence="16 17">
    <name type="scientific">Porites evermanni</name>
    <dbReference type="NCBI Taxonomy" id="104178"/>
    <lineage>
        <taxon>Eukaryota</taxon>
        <taxon>Metazoa</taxon>
        <taxon>Cnidaria</taxon>
        <taxon>Anthozoa</taxon>
        <taxon>Hexacorallia</taxon>
        <taxon>Scleractinia</taxon>
        <taxon>Fungiina</taxon>
        <taxon>Poritidae</taxon>
        <taxon>Porites</taxon>
    </lineage>
</organism>
<keyword evidence="3" id="KW-0031">Aminopeptidase</keyword>
<evidence type="ECO:0000256" key="4">
    <source>
        <dbReference type="ARBA" id="ARBA00022670"/>
    </source>
</evidence>
<evidence type="ECO:0000256" key="13">
    <source>
        <dbReference type="ARBA" id="ARBA00047881"/>
    </source>
</evidence>
<evidence type="ECO:0000256" key="2">
    <source>
        <dbReference type="ARBA" id="ARBA00014190"/>
    </source>
</evidence>
<keyword evidence="17" id="KW-1185">Reference proteome</keyword>
<comment type="catalytic activity">
    <reaction evidence="13">
        <text>S-benzyl-L-cysteinylglycine + H2O = S-benzyl-L-cysteine + glycine</text>
        <dbReference type="Rhea" id="RHEA:62568"/>
        <dbReference type="ChEBI" id="CHEBI:15377"/>
        <dbReference type="ChEBI" id="CHEBI:57305"/>
        <dbReference type="ChEBI" id="CHEBI:145802"/>
        <dbReference type="ChEBI" id="CHEBI:145803"/>
    </reaction>
    <physiologicalReaction direction="left-to-right" evidence="13">
        <dbReference type="Rhea" id="RHEA:62569"/>
    </physiologicalReaction>
</comment>
<evidence type="ECO:0000256" key="5">
    <source>
        <dbReference type="ARBA" id="ARBA00022801"/>
    </source>
</evidence>
<comment type="catalytic activity">
    <reaction evidence="14">
        <text>L-cysteinylglycine + H2O = L-cysteine + glycine</text>
        <dbReference type="Rhea" id="RHEA:28783"/>
        <dbReference type="ChEBI" id="CHEBI:15377"/>
        <dbReference type="ChEBI" id="CHEBI:35235"/>
        <dbReference type="ChEBI" id="CHEBI:57305"/>
        <dbReference type="ChEBI" id="CHEBI:61694"/>
    </reaction>
    <physiologicalReaction direction="left-to-right" evidence="14">
        <dbReference type="Rhea" id="RHEA:28784"/>
    </physiologicalReaction>
</comment>
<evidence type="ECO:0000256" key="12">
    <source>
        <dbReference type="ARBA" id="ARBA00045966"/>
    </source>
</evidence>
<evidence type="ECO:0000256" key="7">
    <source>
        <dbReference type="ARBA" id="ARBA00023625"/>
    </source>
</evidence>
<dbReference type="PANTHER" id="PTHR11963:SF23">
    <property type="entry name" value="CYTOSOL AMINOPEPTIDASE"/>
    <property type="match status" value="1"/>
</dbReference>
<comment type="similarity">
    <text evidence="1">Belongs to the peptidase M17 family.</text>
</comment>
<dbReference type="SUPFAM" id="SSF53187">
    <property type="entry name" value="Zn-dependent exopeptidases"/>
    <property type="match status" value="1"/>
</dbReference>
<dbReference type="Pfam" id="PF00883">
    <property type="entry name" value="Peptidase_M17"/>
    <property type="match status" value="1"/>
</dbReference>
<dbReference type="PRINTS" id="PR00481">
    <property type="entry name" value="LAMNOPPTDASE"/>
</dbReference>
<dbReference type="InterPro" id="IPR011356">
    <property type="entry name" value="Leucine_aapep/pepB"/>
</dbReference>
<evidence type="ECO:0000313" key="17">
    <source>
        <dbReference type="Proteomes" id="UP001159427"/>
    </source>
</evidence>
<protein>
    <recommendedName>
        <fullName evidence="2">Cytosol aminopeptidase</fullName>
        <ecNumber evidence="7">3.4.13.23</ecNumber>
    </recommendedName>
    <alternativeName>
        <fullName evidence="10">Cysteinylglycine-S-conjugate dipeptidase</fullName>
    </alternativeName>
    <alternativeName>
        <fullName evidence="11">Leucine aminopeptidase 3</fullName>
    </alternativeName>
    <alternativeName>
        <fullName evidence="9">Proline aminopeptidase</fullName>
    </alternativeName>
    <alternativeName>
        <fullName evidence="8">Prolyl aminopeptidase</fullName>
    </alternativeName>
</protein>
<accession>A0ABN8PRQ1</accession>
<comment type="catalytic activity">
    <reaction evidence="6">
        <text>an S-substituted L-cysteinylglycine + H2O = an S-substituted L-cysteine + glycine</text>
        <dbReference type="Rhea" id="RHEA:60444"/>
        <dbReference type="ChEBI" id="CHEBI:15377"/>
        <dbReference type="ChEBI" id="CHEBI:57305"/>
        <dbReference type="ChEBI" id="CHEBI:58717"/>
        <dbReference type="ChEBI" id="CHEBI:143103"/>
        <dbReference type="EC" id="3.4.13.23"/>
    </reaction>
    <physiologicalReaction direction="left-to-right" evidence="6">
        <dbReference type="Rhea" id="RHEA:60445"/>
    </physiologicalReaction>
</comment>
<comment type="caution">
    <text evidence="16">The sequence shown here is derived from an EMBL/GenBank/DDBJ whole genome shotgun (WGS) entry which is preliminary data.</text>
</comment>
<dbReference type="CDD" id="cd00433">
    <property type="entry name" value="Peptidase_M17"/>
    <property type="match status" value="1"/>
</dbReference>
<evidence type="ECO:0000256" key="3">
    <source>
        <dbReference type="ARBA" id="ARBA00022438"/>
    </source>
</evidence>
<dbReference type="SUPFAM" id="SSF52949">
    <property type="entry name" value="Macro domain-like"/>
    <property type="match status" value="1"/>
</dbReference>
<reference evidence="16 17" key="1">
    <citation type="submission" date="2022-05" db="EMBL/GenBank/DDBJ databases">
        <authorList>
            <consortium name="Genoscope - CEA"/>
            <person name="William W."/>
        </authorList>
    </citation>
    <scope>NUCLEOTIDE SEQUENCE [LARGE SCALE GENOMIC DNA]</scope>
</reference>
<dbReference type="InterPro" id="IPR000819">
    <property type="entry name" value="Peptidase_M17_C"/>
</dbReference>
<evidence type="ECO:0000256" key="1">
    <source>
        <dbReference type="ARBA" id="ARBA00009528"/>
    </source>
</evidence>
<evidence type="ECO:0000256" key="8">
    <source>
        <dbReference type="ARBA" id="ARBA00029605"/>
    </source>
</evidence>
<dbReference type="Pfam" id="PF02789">
    <property type="entry name" value="Peptidase_M17_N"/>
    <property type="match status" value="1"/>
</dbReference>
<evidence type="ECO:0000256" key="11">
    <source>
        <dbReference type="ARBA" id="ARBA00031564"/>
    </source>
</evidence>
<evidence type="ECO:0000256" key="6">
    <source>
        <dbReference type="ARBA" id="ARBA00023511"/>
    </source>
</evidence>
<dbReference type="Gene3D" id="3.40.630.10">
    <property type="entry name" value="Zn peptidases"/>
    <property type="match status" value="1"/>
</dbReference>
<dbReference type="PANTHER" id="PTHR11963">
    <property type="entry name" value="LEUCINE AMINOPEPTIDASE-RELATED"/>
    <property type="match status" value="1"/>
</dbReference>
<sequence>MALRCFQFGRSPRYISPAIKAFCSKAVIDRGVVLGVYENESRELGLAEDAFTDATKKFNARTSGRLREMIRLKKLVGLLFLSHEKLHNCVTWPVVVKFRKEEKIHKFRIMGWRGATQSGFEGKIGKSKAFFGIDKDYPCVVVVGLGKKNVDSDTEMNEEDQKSGNLRQASGVGVKVLRDCGVQIAEVDTCSNPQAVAEGAALALFSYDNLKSSKKLKVDLQLHEHIKESELRSKEEKSCLHKWHQLFQDGLLLSGAQNFARELMEMPSNLMMPRIFADRVTQQISDLENVEVYARDQSWAEENKMGAFLSVGKGSTEPSVFLEMRYSGAKTKDSSPLVFVGKGVTFDSGGISIKPAAGMGLMKADMGGAATVSAAFEAIARLKLPINVTALTPLCENMPSGSANKPGDVVTAMNGKTIEIDNTDAEGRLILADALCYASNMKPLAIIDVATLTGAMDIALGQAATGVFTNSLTLWHHVFQAGFHCGERMWRMPLYQHYTEQIESDVADLRNTGKKRYGQVNLDAVLFCFNNLVCVPLNSLNVFFLCARKVEWPNNMTVGLRPGWGNFVVFLDKALYSQSTSDRVVQSRVEIKTTHG</sequence>
<evidence type="ECO:0000256" key="10">
    <source>
        <dbReference type="ARBA" id="ARBA00030997"/>
    </source>
</evidence>
<evidence type="ECO:0000256" key="14">
    <source>
        <dbReference type="ARBA" id="ARBA00049107"/>
    </source>
</evidence>
<gene>
    <name evidence="16" type="ORF">PEVE_00044465</name>
</gene>
<name>A0ABN8PRQ1_9CNID</name>
<feature type="domain" description="Cytosol aminopeptidase" evidence="15">
    <location>
        <begin position="422"/>
        <end position="429"/>
    </location>
</feature>
<proteinExistence type="inferred from homology"/>